<evidence type="ECO:0000313" key="2">
    <source>
        <dbReference type="Proteomes" id="UP000663889"/>
    </source>
</evidence>
<protein>
    <submittedName>
        <fullName evidence="1">Uncharacterized protein</fullName>
    </submittedName>
</protein>
<dbReference type="AlphaFoldDB" id="A0A815F1Q4"/>
<comment type="caution">
    <text evidence="1">The sequence shown here is derived from an EMBL/GenBank/DDBJ whole genome shotgun (WGS) entry which is preliminary data.</text>
</comment>
<dbReference type="EMBL" id="CAJNOU010002412">
    <property type="protein sequence ID" value="CAF1319095.1"/>
    <property type="molecule type" value="Genomic_DNA"/>
</dbReference>
<evidence type="ECO:0000313" key="1">
    <source>
        <dbReference type="EMBL" id="CAF1319095.1"/>
    </source>
</evidence>
<gene>
    <name evidence="1" type="ORF">SEV965_LOCUS27213</name>
</gene>
<proteinExistence type="predicted"/>
<name>A0A815F1Q4_9BILA</name>
<organism evidence="1 2">
    <name type="scientific">Rotaria sordida</name>
    <dbReference type="NCBI Taxonomy" id="392033"/>
    <lineage>
        <taxon>Eukaryota</taxon>
        <taxon>Metazoa</taxon>
        <taxon>Spiralia</taxon>
        <taxon>Gnathifera</taxon>
        <taxon>Rotifera</taxon>
        <taxon>Eurotatoria</taxon>
        <taxon>Bdelloidea</taxon>
        <taxon>Philodinida</taxon>
        <taxon>Philodinidae</taxon>
        <taxon>Rotaria</taxon>
    </lineage>
</organism>
<sequence>MSNRKTKTKAPPFYNVHDDDFYHGPAWVIKPKIFQSKKNFIQKSGPGYYHIPDRSIYIRPGKTIGSRYETIPSISTNLLAHYYPNDQYTSNAKMPPISITPRRIEYKNKSNYSGRFYLPSESIYHRQDPLIRSLYGQIISRKPLHNKSLPVSPGPAAYPMYESDKDILSRPQFGFTQKHRFSSDRIKSSLSTNVPFYYSNKIDRHRLPLFTIGKRLFTSKKINSCAPPYYKSFDDNKLCSSIIQPGVILKGRWNPFICSGINHIPKPTIKLTQHHPIVTEQKH</sequence>
<accession>A0A815F1Q4</accession>
<reference evidence="1" key="1">
    <citation type="submission" date="2021-02" db="EMBL/GenBank/DDBJ databases">
        <authorList>
            <person name="Nowell W R."/>
        </authorList>
    </citation>
    <scope>NUCLEOTIDE SEQUENCE</scope>
</reference>
<dbReference type="Proteomes" id="UP000663889">
    <property type="component" value="Unassembled WGS sequence"/>
</dbReference>